<evidence type="ECO:0000256" key="5">
    <source>
        <dbReference type="ARBA" id="ARBA00033748"/>
    </source>
</evidence>
<dbReference type="EMBL" id="CP002018">
    <property type="protein sequence ID" value="AEM40611.1"/>
    <property type="molecule type" value="Genomic_DNA"/>
</dbReference>
<reference evidence="8 9" key="1">
    <citation type="journal article" date="2011" name="J. Bacteriol.">
        <title>Complete genome sequence of the industrial strain Ketogulonicigenium vulgare WSH-001.</title>
        <authorList>
            <person name="Liu L."/>
            <person name="Li Y."/>
            <person name="Zhang J."/>
            <person name="Zhou Z."/>
            <person name="Liu J."/>
            <person name="Li X."/>
            <person name="Zhou J."/>
            <person name="Du G."/>
            <person name="Wang L."/>
            <person name="Chen J."/>
        </authorList>
    </citation>
    <scope>NUCLEOTIDE SEQUENCE [LARGE SCALE GENOMIC DNA]</scope>
    <source>
        <strain evidence="8 9">WSH-001</strain>
    </source>
</reference>
<dbReference type="InterPro" id="IPR011251">
    <property type="entry name" value="Luciferase-like_dom"/>
</dbReference>
<evidence type="ECO:0000259" key="7">
    <source>
        <dbReference type="Pfam" id="PF00296"/>
    </source>
</evidence>
<dbReference type="PANTHER" id="PTHR30011">
    <property type="entry name" value="ALKANESULFONATE MONOOXYGENASE-RELATED"/>
    <property type="match status" value="1"/>
</dbReference>
<dbReference type="PIRSF" id="PIRSF000337">
    <property type="entry name" value="NTA_MOA"/>
    <property type="match status" value="1"/>
</dbReference>
<dbReference type="NCBIfam" id="TIGR03860">
    <property type="entry name" value="FMN_nitrolo"/>
    <property type="match status" value="1"/>
</dbReference>
<dbReference type="HOGENOM" id="CLU_022256_1_2_5"/>
<dbReference type="InterPro" id="IPR036661">
    <property type="entry name" value="Luciferase-like_sf"/>
</dbReference>
<dbReference type="AlphaFoldDB" id="F9Y4Q4"/>
<dbReference type="GO" id="GO:0004497">
    <property type="term" value="F:monooxygenase activity"/>
    <property type="evidence" value="ECO:0007669"/>
    <property type="project" value="UniProtKB-KW"/>
</dbReference>
<protein>
    <submittedName>
        <fullName evidence="8">Monooxygenase, NtaA/SnaA/SoxA family protein</fullName>
    </submittedName>
</protein>
<dbReference type="Pfam" id="PF00296">
    <property type="entry name" value="Bac_luciferase"/>
    <property type="match status" value="1"/>
</dbReference>
<dbReference type="InterPro" id="IPR016215">
    <property type="entry name" value="NTA_MOA"/>
</dbReference>
<evidence type="ECO:0000256" key="4">
    <source>
        <dbReference type="ARBA" id="ARBA00023033"/>
    </source>
</evidence>
<organism evidence="8 9">
    <name type="scientific">Ketogulonicigenium vulgare (strain WSH-001)</name>
    <dbReference type="NCBI Taxonomy" id="759362"/>
    <lineage>
        <taxon>Bacteria</taxon>
        <taxon>Pseudomonadati</taxon>
        <taxon>Pseudomonadota</taxon>
        <taxon>Alphaproteobacteria</taxon>
        <taxon>Rhodobacterales</taxon>
        <taxon>Roseobacteraceae</taxon>
        <taxon>Ketogulonicigenium</taxon>
    </lineage>
</organism>
<evidence type="ECO:0000256" key="6">
    <source>
        <dbReference type="PIRSR" id="PIRSR000337-1"/>
    </source>
</evidence>
<dbReference type="InterPro" id="IPR051260">
    <property type="entry name" value="Diverse_substr_monoxygenases"/>
</dbReference>
<dbReference type="SUPFAM" id="SSF51679">
    <property type="entry name" value="Bacterial luciferase-like"/>
    <property type="match status" value="1"/>
</dbReference>
<keyword evidence="4 8" id="KW-0503">Monooxygenase</keyword>
<keyword evidence="2 6" id="KW-0288">FMN</keyword>
<evidence type="ECO:0000256" key="2">
    <source>
        <dbReference type="ARBA" id="ARBA00022643"/>
    </source>
</evidence>
<dbReference type="RefSeq" id="WP_013384061.1">
    <property type="nucleotide sequence ID" value="NC_017384.1"/>
</dbReference>
<dbReference type="PATRIC" id="fig|759362.5.peg.798"/>
<evidence type="ECO:0000313" key="9">
    <source>
        <dbReference type="Proteomes" id="UP000000692"/>
    </source>
</evidence>
<evidence type="ECO:0000313" key="8">
    <source>
        <dbReference type="EMBL" id="AEM40611.1"/>
    </source>
</evidence>
<accession>F9Y4Q4</accession>
<feature type="binding site" evidence="6">
    <location>
        <position position="58"/>
    </location>
    <ligand>
        <name>FMN</name>
        <dbReference type="ChEBI" id="CHEBI:58210"/>
    </ligand>
</feature>
<feature type="binding site" evidence="6">
    <location>
        <position position="220"/>
    </location>
    <ligand>
        <name>FMN</name>
        <dbReference type="ChEBI" id="CHEBI:58210"/>
    </ligand>
</feature>
<keyword evidence="9" id="KW-1185">Reference proteome</keyword>
<keyword evidence="3" id="KW-0560">Oxidoreductase</keyword>
<proteinExistence type="inferred from homology"/>
<dbReference type="Gene3D" id="3.20.20.30">
    <property type="entry name" value="Luciferase-like domain"/>
    <property type="match status" value="1"/>
</dbReference>
<gene>
    <name evidence="8" type="ordered locus">KVU_0772</name>
</gene>
<feature type="binding site" evidence="6">
    <location>
        <position position="97"/>
    </location>
    <ligand>
        <name>FMN</name>
        <dbReference type="ChEBI" id="CHEBI:58210"/>
    </ligand>
</feature>
<name>F9Y4Q4_KETVW</name>
<dbReference type="GO" id="GO:0016705">
    <property type="term" value="F:oxidoreductase activity, acting on paired donors, with incorporation or reduction of molecular oxygen"/>
    <property type="evidence" value="ECO:0007669"/>
    <property type="project" value="InterPro"/>
</dbReference>
<dbReference type="Proteomes" id="UP000000692">
    <property type="component" value="Chromosome"/>
</dbReference>
<feature type="binding site" evidence="6">
    <location>
        <position position="149"/>
    </location>
    <ligand>
        <name>FMN</name>
        <dbReference type="ChEBI" id="CHEBI:58210"/>
    </ligand>
</feature>
<feature type="domain" description="Luciferase-like" evidence="7">
    <location>
        <begin position="35"/>
        <end position="385"/>
    </location>
</feature>
<dbReference type="PANTHER" id="PTHR30011:SF16">
    <property type="entry name" value="C2H2 FINGER DOMAIN TRANSCRIPTION FACTOR (EUROFUNG)-RELATED"/>
    <property type="match status" value="1"/>
</dbReference>
<evidence type="ECO:0000256" key="1">
    <source>
        <dbReference type="ARBA" id="ARBA00022630"/>
    </source>
</evidence>
<dbReference type="OrthoDB" id="9779442at2"/>
<dbReference type="eggNOG" id="COG2141">
    <property type="taxonomic scope" value="Bacteria"/>
</dbReference>
<comment type="similarity">
    <text evidence="5">Belongs to the NtaA/SnaA/DszA monooxygenase family.</text>
</comment>
<keyword evidence="1 6" id="KW-0285">Flavoprotein</keyword>
<evidence type="ECO:0000256" key="3">
    <source>
        <dbReference type="ARBA" id="ARBA00023002"/>
    </source>
</evidence>
<sequence>MATRRKLCIGMSLAPTWLSGEGWRADDSNIDGLFSSDFALDIARMAEAVHLDFVFRPDTLYLPMERLEQSFGFTSLDSTMLMAAIARETSHIGLVTTVSTTLQQPYLVARQLMSLHWLSKGRAGWNIVTAMQGQENFGMESLPKSEDRYAEAAEFTDVVHRLWASFPADAVLADRASGRYADTSKIHPINHVGRSYRIKGPLNLPAYPGPRVPLIQAGASGAGRDFAAATADIVFAMTPDFDAAKELRDDLSARAVAHGRAPEDIRVLPGIGLYLGETRVEAEALFSATHARIPRERRLDKVLDALGLDLRNWPDARQVTAADLPPAKPRTAMLEARLRRLITAEAPTVAQLLNRHELVAAPHWTIVGTVEDAVAEIAEWHGAGVIDGMILAPCGSTRSMHIALQQLVPALARAGLFRSAYTGTHFADHLGIA</sequence>
<dbReference type="KEGG" id="kvl:KVU_0772"/>